<evidence type="ECO:0000313" key="1">
    <source>
        <dbReference type="EMBL" id="EQD62509.1"/>
    </source>
</evidence>
<dbReference type="PANTHER" id="PTHR43143:SF1">
    <property type="entry name" value="SERINE_THREONINE-PROTEIN PHOSPHATASE CPPED1"/>
    <property type="match status" value="1"/>
</dbReference>
<dbReference type="AlphaFoldDB" id="T1CAB6"/>
<comment type="caution">
    <text evidence="1">The sequence shown here is derived from an EMBL/GenBank/DDBJ whole genome shotgun (WGS) entry which is preliminary data.</text>
</comment>
<dbReference type="EMBL" id="AUZZ01001893">
    <property type="protein sequence ID" value="EQD62509.1"/>
    <property type="molecule type" value="Genomic_DNA"/>
</dbReference>
<dbReference type="InterPro" id="IPR029052">
    <property type="entry name" value="Metallo-depent_PP-like"/>
</dbReference>
<reference evidence="1" key="2">
    <citation type="journal article" date="2014" name="ISME J.">
        <title>Microbial stratification in low pH oxic and suboxic macroscopic growths along an acid mine drainage.</title>
        <authorList>
            <person name="Mendez-Garcia C."/>
            <person name="Mesa V."/>
            <person name="Sprenger R.R."/>
            <person name="Richter M."/>
            <person name="Diez M.S."/>
            <person name="Solano J."/>
            <person name="Bargiela R."/>
            <person name="Golyshina O.V."/>
            <person name="Manteca A."/>
            <person name="Ramos J.L."/>
            <person name="Gallego J.R."/>
            <person name="Llorente I."/>
            <person name="Martins Dos Santos V.A."/>
            <person name="Jensen O.N."/>
            <person name="Pelaez A.I."/>
            <person name="Sanchez J."/>
            <person name="Ferrer M."/>
        </authorList>
    </citation>
    <scope>NUCLEOTIDE SEQUENCE</scope>
</reference>
<feature type="non-terminal residue" evidence="1">
    <location>
        <position position="243"/>
    </location>
</feature>
<name>T1CAB6_9ZZZZ</name>
<reference evidence="1" key="1">
    <citation type="submission" date="2013-08" db="EMBL/GenBank/DDBJ databases">
        <authorList>
            <person name="Mendez C."/>
            <person name="Richter M."/>
            <person name="Ferrer M."/>
            <person name="Sanchez J."/>
        </authorList>
    </citation>
    <scope>NUCLEOTIDE SEQUENCE</scope>
</reference>
<accession>T1CAB6</accession>
<dbReference type="InterPro" id="IPR051918">
    <property type="entry name" value="STPP_CPPED1"/>
</dbReference>
<dbReference type="Gene3D" id="3.60.21.10">
    <property type="match status" value="1"/>
</dbReference>
<dbReference type="SUPFAM" id="SSF56300">
    <property type="entry name" value="Metallo-dependent phosphatases"/>
    <property type="match status" value="1"/>
</dbReference>
<gene>
    <name evidence="1" type="ORF">B2A_02777</name>
</gene>
<sequence length="243" mass="26282">STLHGHVYLSDLEAIYSSRPVPRFHYVAEPRNPPWLRFAENPAHFTPGATTLAAFDDAHLNCADPKSTGSVVLADIGRQLRSLPANERPEMVQANGDMADSGTMCDLEMVKTALSGFGIAYHESAGNGEIGNGAYPENGNFAKVFGATHYAYSLGPASVVVLDSSFAGVEASDPYQVPADQKHQYAFLVSELDATEAKIVFVVVHTPPYSPHPRGDSQFSNRYEAQMFELLAAKYQASHPGVH</sequence>
<protein>
    <submittedName>
        <fullName evidence="1">Metallophosphoesterase</fullName>
    </submittedName>
</protein>
<dbReference type="PANTHER" id="PTHR43143">
    <property type="entry name" value="METALLOPHOSPHOESTERASE, CALCINEURIN SUPERFAMILY"/>
    <property type="match status" value="1"/>
</dbReference>
<feature type="non-terminal residue" evidence="1">
    <location>
        <position position="1"/>
    </location>
</feature>
<organism evidence="1">
    <name type="scientific">mine drainage metagenome</name>
    <dbReference type="NCBI Taxonomy" id="410659"/>
    <lineage>
        <taxon>unclassified sequences</taxon>
        <taxon>metagenomes</taxon>
        <taxon>ecological metagenomes</taxon>
    </lineage>
</organism>
<proteinExistence type="predicted"/>